<sequence>MENEDNFISESKEHVLNKVWSNYPNVMNYENKSIKSPSIQRYIAEIFAAGEFYFYVLSIGDSSLSHHHENILKMHGLEEYPRHLKDIIDLIHPDDIPFVIEAERMAIEKMMEIGFEHQLNLKSSYCFRMKTGKGNYELFYHQALHTLKDENDRLLQAINIHTNIQHITQENSYTVLISGIGERNDFHQMNYQANKTITSGIHKKLTKRELEILTFLAKGFTGKEISNILNISEHTTRTHRKNLLQKLNARNTSDLVRQAFENAIV</sequence>
<dbReference type="Proteomes" id="UP000192393">
    <property type="component" value="Unassembled WGS sequence"/>
</dbReference>
<gene>
    <name evidence="5" type="ORF">SAMN06296427_10835</name>
</gene>
<reference evidence="5 6" key="1">
    <citation type="submission" date="2017-04" db="EMBL/GenBank/DDBJ databases">
        <authorList>
            <person name="Afonso C.L."/>
            <person name="Miller P.J."/>
            <person name="Scott M.A."/>
            <person name="Spackman E."/>
            <person name="Goraichik I."/>
            <person name="Dimitrov K.M."/>
            <person name="Suarez D.L."/>
            <person name="Swayne D.E."/>
        </authorList>
    </citation>
    <scope>NUCLEOTIDE SEQUENCE [LARGE SCALE GENOMIC DNA]</scope>
    <source>
        <strain evidence="5 6">CGMCC 1.12708</strain>
    </source>
</reference>
<dbReference type="InterPro" id="IPR016032">
    <property type="entry name" value="Sig_transdc_resp-reg_C-effctor"/>
</dbReference>
<dbReference type="EMBL" id="FWXS01000008">
    <property type="protein sequence ID" value="SMC78671.1"/>
    <property type="molecule type" value="Genomic_DNA"/>
</dbReference>
<accession>A0A1W2C0Q2</accession>
<dbReference type="SMART" id="SM00421">
    <property type="entry name" value="HTH_LUXR"/>
    <property type="match status" value="1"/>
</dbReference>
<dbReference type="OrthoDB" id="965844at2"/>
<evidence type="ECO:0000313" key="6">
    <source>
        <dbReference type="Proteomes" id="UP000192393"/>
    </source>
</evidence>
<organism evidence="5 6">
    <name type="scientific">Moheibacter sediminis</name>
    <dbReference type="NCBI Taxonomy" id="1434700"/>
    <lineage>
        <taxon>Bacteria</taxon>
        <taxon>Pseudomonadati</taxon>
        <taxon>Bacteroidota</taxon>
        <taxon>Flavobacteriia</taxon>
        <taxon>Flavobacteriales</taxon>
        <taxon>Weeksellaceae</taxon>
        <taxon>Moheibacter</taxon>
    </lineage>
</organism>
<dbReference type="GO" id="GO:0003677">
    <property type="term" value="F:DNA binding"/>
    <property type="evidence" value="ECO:0007669"/>
    <property type="project" value="UniProtKB-KW"/>
</dbReference>
<dbReference type="Gene3D" id="1.10.10.10">
    <property type="entry name" value="Winged helix-like DNA-binding domain superfamily/Winged helix DNA-binding domain"/>
    <property type="match status" value="1"/>
</dbReference>
<keyword evidence="3" id="KW-0804">Transcription</keyword>
<dbReference type="AlphaFoldDB" id="A0A1W2C0Q2"/>
<protein>
    <submittedName>
        <fullName evidence="5">Regulatory protein, luxR family</fullName>
    </submittedName>
</protein>
<evidence type="ECO:0000256" key="1">
    <source>
        <dbReference type="ARBA" id="ARBA00023015"/>
    </source>
</evidence>
<dbReference type="RefSeq" id="WP_084017918.1">
    <property type="nucleotide sequence ID" value="NZ_FWXS01000008.1"/>
</dbReference>
<evidence type="ECO:0000313" key="5">
    <source>
        <dbReference type="EMBL" id="SMC78671.1"/>
    </source>
</evidence>
<dbReference type="Gene3D" id="3.30.450.20">
    <property type="entry name" value="PAS domain"/>
    <property type="match status" value="1"/>
</dbReference>
<dbReference type="PANTHER" id="PTHR44688:SF16">
    <property type="entry name" value="DNA-BINDING TRANSCRIPTIONAL ACTIVATOR DEVR_DOSR"/>
    <property type="match status" value="1"/>
</dbReference>
<dbReference type="CDD" id="cd06170">
    <property type="entry name" value="LuxR_C_like"/>
    <property type="match status" value="1"/>
</dbReference>
<name>A0A1W2C0Q2_9FLAO</name>
<dbReference type="InterPro" id="IPR036388">
    <property type="entry name" value="WH-like_DNA-bd_sf"/>
</dbReference>
<dbReference type="PANTHER" id="PTHR44688">
    <property type="entry name" value="DNA-BINDING TRANSCRIPTIONAL ACTIVATOR DEVR_DOSR"/>
    <property type="match status" value="1"/>
</dbReference>
<dbReference type="InterPro" id="IPR000792">
    <property type="entry name" value="Tscrpt_reg_LuxR_C"/>
</dbReference>
<evidence type="ECO:0000256" key="3">
    <source>
        <dbReference type="ARBA" id="ARBA00023163"/>
    </source>
</evidence>
<dbReference type="Pfam" id="PF00196">
    <property type="entry name" value="GerE"/>
    <property type="match status" value="1"/>
</dbReference>
<keyword evidence="2" id="KW-0238">DNA-binding</keyword>
<dbReference type="GO" id="GO:0006355">
    <property type="term" value="P:regulation of DNA-templated transcription"/>
    <property type="evidence" value="ECO:0007669"/>
    <property type="project" value="InterPro"/>
</dbReference>
<keyword evidence="6" id="KW-1185">Reference proteome</keyword>
<keyword evidence="1" id="KW-0805">Transcription regulation</keyword>
<dbReference type="PROSITE" id="PS50043">
    <property type="entry name" value="HTH_LUXR_2"/>
    <property type="match status" value="1"/>
</dbReference>
<evidence type="ECO:0000259" key="4">
    <source>
        <dbReference type="PROSITE" id="PS50043"/>
    </source>
</evidence>
<proteinExistence type="predicted"/>
<evidence type="ECO:0000256" key="2">
    <source>
        <dbReference type="ARBA" id="ARBA00023125"/>
    </source>
</evidence>
<dbReference type="PRINTS" id="PR00038">
    <property type="entry name" value="HTHLUXR"/>
</dbReference>
<dbReference type="STRING" id="1434700.SAMN06296427_10835"/>
<feature type="domain" description="HTH luxR-type" evidence="4">
    <location>
        <begin position="198"/>
        <end position="263"/>
    </location>
</feature>
<dbReference type="SUPFAM" id="SSF46894">
    <property type="entry name" value="C-terminal effector domain of the bipartite response regulators"/>
    <property type="match status" value="1"/>
</dbReference>